<dbReference type="AlphaFoldDB" id="A0A8J7WTB5"/>
<sequence>MSPTLMDELLSVAEICTELKISRRTFYRWRELHIGPEAIKLPNGEIRVLRSTFANWLAKFQERAA</sequence>
<evidence type="ECO:0000313" key="3">
    <source>
        <dbReference type="Proteomes" id="UP000677913"/>
    </source>
</evidence>
<evidence type="ECO:0000259" key="1">
    <source>
        <dbReference type="Pfam" id="PF12728"/>
    </source>
</evidence>
<comment type="caution">
    <text evidence="2">The sequence shown here is derived from an EMBL/GenBank/DDBJ whole genome shotgun (WGS) entry which is preliminary data.</text>
</comment>
<dbReference type="Pfam" id="PF12728">
    <property type="entry name" value="HTH_17"/>
    <property type="match status" value="1"/>
</dbReference>
<protein>
    <submittedName>
        <fullName evidence="2">Helix-turn-helix domain-containing protein</fullName>
    </submittedName>
</protein>
<keyword evidence="3" id="KW-1185">Reference proteome</keyword>
<dbReference type="InterPro" id="IPR009061">
    <property type="entry name" value="DNA-bd_dom_put_sf"/>
</dbReference>
<gene>
    <name evidence="2" type="ORF">KGA66_25285</name>
</gene>
<dbReference type="Proteomes" id="UP000677913">
    <property type="component" value="Unassembled WGS sequence"/>
</dbReference>
<proteinExistence type="predicted"/>
<dbReference type="InterPro" id="IPR041657">
    <property type="entry name" value="HTH_17"/>
</dbReference>
<reference evidence="2" key="1">
    <citation type="submission" date="2021-04" db="EMBL/GenBank/DDBJ databases">
        <title>Genome based classification of Actinospica acidithermotolerans sp. nov., an actinobacterium isolated from an Indonesian hot spring.</title>
        <authorList>
            <person name="Kusuma A.B."/>
            <person name="Putra K.E."/>
            <person name="Nafisah S."/>
            <person name="Loh J."/>
            <person name="Nouioui I."/>
            <person name="Goodfellow M."/>
        </authorList>
    </citation>
    <scope>NUCLEOTIDE SEQUENCE</scope>
    <source>
        <strain evidence="2">DSM 45618</strain>
    </source>
</reference>
<feature type="domain" description="Helix-turn-helix" evidence="1">
    <location>
        <begin position="9"/>
        <end position="59"/>
    </location>
</feature>
<name>A0A8J7WTB5_9ACTN</name>
<evidence type="ECO:0000313" key="2">
    <source>
        <dbReference type="EMBL" id="MBS2966380.1"/>
    </source>
</evidence>
<accession>A0A8J7WTB5</accession>
<organism evidence="2 3">
    <name type="scientific">Actinocrinis puniceicyclus</name>
    <dbReference type="NCBI Taxonomy" id="977794"/>
    <lineage>
        <taxon>Bacteria</taxon>
        <taxon>Bacillati</taxon>
        <taxon>Actinomycetota</taxon>
        <taxon>Actinomycetes</taxon>
        <taxon>Catenulisporales</taxon>
        <taxon>Actinospicaceae</taxon>
        <taxon>Actinocrinis</taxon>
    </lineage>
</organism>
<dbReference type="SUPFAM" id="SSF46955">
    <property type="entry name" value="Putative DNA-binding domain"/>
    <property type="match status" value="1"/>
</dbReference>
<dbReference type="EMBL" id="JAGSXH010000144">
    <property type="protein sequence ID" value="MBS2966380.1"/>
    <property type="molecule type" value="Genomic_DNA"/>
</dbReference>